<dbReference type="AlphaFoldDB" id="A0A8T0HDL6"/>
<keyword evidence="2" id="KW-1185">Reference proteome</keyword>
<evidence type="ECO:0000313" key="1">
    <source>
        <dbReference type="EMBL" id="KAG0569886.1"/>
    </source>
</evidence>
<protein>
    <submittedName>
        <fullName evidence="1">Uncharacterized protein</fullName>
    </submittedName>
</protein>
<organism evidence="1 2">
    <name type="scientific">Ceratodon purpureus</name>
    <name type="common">Fire moss</name>
    <name type="synonym">Dicranum purpureum</name>
    <dbReference type="NCBI Taxonomy" id="3225"/>
    <lineage>
        <taxon>Eukaryota</taxon>
        <taxon>Viridiplantae</taxon>
        <taxon>Streptophyta</taxon>
        <taxon>Embryophyta</taxon>
        <taxon>Bryophyta</taxon>
        <taxon>Bryophytina</taxon>
        <taxon>Bryopsida</taxon>
        <taxon>Dicranidae</taxon>
        <taxon>Pseudoditrichales</taxon>
        <taxon>Ditrichaceae</taxon>
        <taxon>Ceratodon</taxon>
    </lineage>
</organism>
<evidence type="ECO:0000313" key="2">
    <source>
        <dbReference type="Proteomes" id="UP000822688"/>
    </source>
</evidence>
<comment type="caution">
    <text evidence="1">The sequence shown here is derived from an EMBL/GenBank/DDBJ whole genome shotgun (WGS) entry which is preliminary data.</text>
</comment>
<dbReference type="EMBL" id="CM026427">
    <property type="protein sequence ID" value="KAG0569886.1"/>
    <property type="molecule type" value="Genomic_DNA"/>
</dbReference>
<sequence length="78" mass="9062">MDPFFATMQSLRIQSGQDCCLYYAQYTTYDEPVACHCALDIAITIHQQQSQVALPRILQLLRYFRSLEVEANCMPNER</sequence>
<reference evidence="1 2" key="1">
    <citation type="submission" date="2020-06" db="EMBL/GenBank/DDBJ databases">
        <title>WGS assembly of Ceratodon purpureus strain R40.</title>
        <authorList>
            <person name="Carey S.B."/>
            <person name="Jenkins J."/>
            <person name="Shu S."/>
            <person name="Lovell J.T."/>
            <person name="Sreedasyam A."/>
            <person name="Maumus F."/>
            <person name="Tiley G.P."/>
            <person name="Fernandez-Pozo N."/>
            <person name="Barry K."/>
            <person name="Chen C."/>
            <person name="Wang M."/>
            <person name="Lipzen A."/>
            <person name="Daum C."/>
            <person name="Saski C.A."/>
            <person name="Payton A.C."/>
            <person name="Mcbreen J.C."/>
            <person name="Conrad R.E."/>
            <person name="Kollar L.M."/>
            <person name="Olsson S."/>
            <person name="Huttunen S."/>
            <person name="Landis J.B."/>
            <person name="Wickett N.J."/>
            <person name="Johnson M.G."/>
            <person name="Rensing S.A."/>
            <person name="Grimwood J."/>
            <person name="Schmutz J."/>
            <person name="Mcdaniel S.F."/>
        </authorList>
    </citation>
    <scope>NUCLEOTIDE SEQUENCE [LARGE SCALE GENOMIC DNA]</scope>
    <source>
        <strain evidence="1 2">R40</strain>
    </source>
</reference>
<proteinExistence type="predicted"/>
<name>A0A8T0HDL6_CERPU</name>
<gene>
    <name evidence="1" type="ORF">KC19_6G123300</name>
</gene>
<dbReference type="Proteomes" id="UP000822688">
    <property type="component" value="Chromosome 6"/>
</dbReference>
<accession>A0A8T0HDL6</accession>